<dbReference type="SMART" id="SM00327">
    <property type="entry name" value="VWA"/>
    <property type="match status" value="1"/>
</dbReference>
<dbReference type="PANTHER" id="PTHR22796:SF1">
    <property type="entry name" value="VWFA DOMAIN-CONTAINING PROTEIN"/>
    <property type="match status" value="1"/>
</dbReference>
<dbReference type="Proteomes" id="UP000092154">
    <property type="component" value="Unassembled WGS sequence"/>
</dbReference>
<dbReference type="SUPFAM" id="SSF53300">
    <property type="entry name" value="vWA-like"/>
    <property type="match status" value="1"/>
</dbReference>
<evidence type="ECO:0000313" key="2">
    <source>
        <dbReference type="EMBL" id="OAX35066.1"/>
    </source>
</evidence>
<dbReference type="InParanoid" id="A0A1B7MR54"/>
<dbReference type="CDD" id="cd00198">
    <property type="entry name" value="vWFA"/>
    <property type="match status" value="1"/>
</dbReference>
<accession>A0A1B7MR54</accession>
<dbReference type="Gene3D" id="3.40.50.410">
    <property type="entry name" value="von Willebrand factor, type A domain"/>
    <property type="match status" value="1"/>
</dbReference>
<feature type="domain" description="VWFA" evidence="1">
    <location>
        <begin position="354"/>
        <end position="569"/>
    </location>
</feature>
<sequence>MCAAAVHACGQPCDLSTLMLADGSTPPCRNTCGIPSDVDHDQHHCGARLCSFPCQLCKRLCANTDHLHGLQDDAIHLCGEEHSCSKLCTADGICEIETAPQSIEATFTGRHETFQYTKYSQVAKRLRCSKVIPPGMVAHKGLHNHSLDKKVVHFCRERCEHCGYYCTLPLGHPQQEHETRHGSMSSSRWAVDGPDDMGLEVEGRRFSSNDEGAPMMCNLVCQALGRHVHIGYCRAPDASACRGNNEVQHIVRRLLPDPDRTKDYVTHNLFWRRAGFKDPYSREEQANFAKCDAMCSGPEHTAAAGNAAQPSYCTLPLFHPPMDPNNAQVGLGYVSNDGHLFSCRNPVIMQQAFHVIFVADRSGSMSCGDRHPLPNTPASDRITRRSNNRFGAVLSSLYSFWSARAAAVAGPQAARRDSYSVILFDHTITNVVVNDFASSPDQLLDAALRYGADGGTNFTAAVQRGQLVMEQHWSTERTPVMVFLSDGECRIADQTVQDLCRSAVRLGKALSFHAVSFGPDGSSPSLRRMAQIALDIQNNTPRDPLAPPAATVASSYTQALDTVQLAETFLGIAESLRKPRGSLIH</sequence>
<name>A0A1B7MR54_9AGAM</name>
<evidence type="ECO:0000313" key="3">
    <source>
        <dbReference type="Proteomes" id="UP000092154"/>
    </source>
</evidence>
<dbReference type="AlphaFoldDB" id="A0A1B7MR54"/>
<protein>
    <recommendedName>
        <fullName evidence="1">VWFA domain-containing protein</fullName>
    </recommendedName>
</protein>
<dbReference type="Pfam" id="PF13519">
    <property type="entry name" value="VWA_2"/>
    <property type="match status" value="1"/>
</dbReference>
<keyword evidence="3" id="KW-1185">Reference proteome</keyword>
<dbReference type="InterPro" id="IPR036465">
    <property type="entry name" value="vWFA_dom_sf"/>
</dbReference>
<dbReference type="EMBL" id="KV448536">
    <property type="protein sequence ID" value="OAX35066.1"/>
    <property type="molecule type" value="Genomic_DNA"/>
</dbReference>
<gene>
    <name evidence="2" type="ORF">K503DRAFT_773871</name>
</gene>
<dbReference type="PROSITE" id="PS50234">
    <property type="entry name" value="VWFA"/>
    <property type="match status" value="1"/>
</dbReference>
<dbReference type="InterPro" id="IPR002035">
    <property type="entry name" value="VWF_A"/>
</dbReference>
<dbReference type="STRING" id="1314800.A0A1B7MR54"/>
<reference evidence="2 3" key="1">
    <citation type="submission" date="2016-06" db="EMBL/GenBank/DDBJ databases">
        <title>Comparative genomics of the ectomycorrhizal sister species Rhizopogon vinicolor and Rhizopogon vesiculosus (Basidiomycota: Boletales) reveals a divergence of the mating type B locus.</title>
        <authorList>
            <consortium name="DOE Joint Genome Institute"/>
            <person name="Mujic A.B."/>
            <person name="Kuo A."/>
            <person name="Tritt A."/>
            <person name="Lipzen A."/>
            <person name="Chen C."/>
            <person name="Johnson J."/>
            <person name="Sharma A."/>
            <person name="Barry K."/>
            <person name="Grigoriev I.V."/>
            <person name="Spatafora J.W."/>
        </authorList>
    </citation>
    <scope>NUCLEOTIDE SEQUENCE [LARGE SCALE GENOMIC DNA]</scope>
    <source>
        <strain evidence="2 3">AM-OR11-026</strain>
    </source>
</reference>
<dbReference type="OrthoDB" id="2343366at2759"/>
<organism evidence="2 3">
    <name type="scientific">Rhizopogon vinicolor AM-OR11-026</name>
    <dbReference type="NCBI Taxonomy" id="1314800"/>
    <lineage>
        <taxon>Eukaryota</taxon>
        <taxon>Fungi</taxon>
        <taxon>Dikarya</taxon>
        <taxon>Basidiomycota</taxon>
        <taxon>Agaricomycotina</taxon>
        <taxon>Agaricomycetes</taxon>
        <taxon>Agaricomycetidae</taxon>
        <taxon>Boletales</taxon>
        <taxon>Suillineae</taxon>
        <taxon>Rhizopogonaceae</taxon>
        <taxon>Rhizopogon</taxon>
    </lineage>
</organism>
<proteinExistence type="predicted"/>
<dbReference type="PANTHER" id="PTHR22796">
    <property type="entry name" value="URG4-RELATED"/>
    <property type="match status" value="1"/>
</dbReference>
<evidence type="ECO:0000259" key="1">
    <source>
        <dbReference type="PROSITE" id="PS50234"/>
    </source>
</evidence>